<reference evidence="2 3" key="1">
    <citation type="journal article" date="2020" name="Phytopathology">
        <title>Genome Sequence Resources of Colletotrichum truncatum, C. plurivorum, C. musicola, and C. sojae: Four Species Pathogenic to Soybean (Glycine max).</title>
        <authorList>
            <person name="Rogerio F."/>
            <person name="Boufleur T.R."/>
            <person name="Ciampi-Guillardi M."/>
            <person name="Sukno S.A."/>
            <person name="Thon M.R."/>
            <person name="Massola Junior N.S."/>
            <person name="Baroncelli R."/>
        </authorList>
    </citation>
    <scope>NUCLEOTIDE SEQUENCE [LARGE SCALE GENOMIC DNA]</scope>
    <source>
        <strain evidence="2 3">LFN0009</strain>
    </source>
</reference>
<dbReference type="Proteomes" id="UP000652219">
    <property type="component" value="Unassembled WGS sequence"/>
</dbReference>
<dbReference type="EMBL" id="WIGN01000249">
    <property type="protein sequence ID" value="KAF6803074.1"/>
    <property type="molecule type" value="Genomic_DNA"/>
</dbReference>
<dbReference type="InterPro" id="IPR002110">
    <property type="entry name" value="Ankyrin_rpt"/>
</dbReference>
<dbReference type="PROSITE" id="PS50088">
    <property type="entry name" value="ANK_REPEAT"/>
    <property type="match status" value="2"/>
</dbReference>
<gene>
    <name evidence="2" type="ORF">CSOJ01_11151</name>
</gene>
<keyword evidence="3" id="KW-1185">Reference proteome</keyword>
<dbReference type="SUPFAM" id="SSF48403">
    <property type="entry name" value="Ankyrin repeat"/>
    <property type="match status" value="1"/>
</dbReference>
<protein>
    <recommendedName>
        <fullName evidence="4">Ankyrin repeat protein</fullName>
    </recommendedName>
</protein>
<sequence>MPLIVTSRYPPKLHFRDKFRPVGSSASELVLKALREGSLDPDTHWSYEDIIDPHPMSAPIRRTAIHEAIKLQNLEAICFLMQNGADLSRASQDGLLPLHAALYEGDEEIFFTLLEGGANLETASNYE</sequence>
<accession>A0A8H6MNG6</accession>
<evidence type="ECO:0000313" key="2">
    <source>
        <dbReference type="EMBL" id="KAF6803074.1"/>
    </source>
</evidence>
<evidence type="ECO:0008006" key="4">
    <source>
        <dbReference type="Google" id="ProtNLM"/>
    </source>
</evidence>
<dbReference type="Pfam" id="PF12796">
    <property type="entry name" value="Ank_2"/>
    <property type="match status" value="1"/>
</dbReference>
<dbReference type="AlphaFoldDB" id="A0A8H6MNG6"/>
<comment type="caution">
    <text evidence="2">The sequence shown here is derived from an EMBL/GenBank/DDBJ whole genome shotgun (WGS) entry which is preliminary data.</text>
</comment>
<proteinExistence type="predicted"/>
<dbReference type="PROSITE" id="PS50297">
    <property type="entry name" value="ANK_REP_REGION"/>
    <property type="match status" value="1"/>
</dbReference>
<feature type="repeat" description="ANK" evidence="1">
    <location>
        <begin position="93"/>
        <end position="125"/>
    </location>
</feature>
<dbReference type="Gene3D" id="1.25.40.20">
    <property type="entry name" value="Ankyrin repeat-containing domain"/>
    <property type="match status" value="1"/>
</dbReference>
<name>A0A8H6MNG6_9PEZI</name>
<feature type="repeat" description="ANK" evidence="1">
    <location>
        <begin position="60"/>
        <end position="92"/>
    </location>
</feature>
<dbReference type="SMART" id="SM00248">
    <property type="entry name" value="ANK"/>
    <property type="match status" value="2"/>
</dbReference>
<dbReference type="InterPro" id="IPR036770">
    <property type="entry name" value="Ankyrin_rpt-contain_sf"/>
</dbReference>
<evidence type="ECO:0000313" key="3">
    <source>
        <dbReference type="Proteomes" id="UP000652219"/>
    </source>
</evidence>
<keyword evidence="1" id="KW-0040">ANK repeat</keyword>
<organism evidence="2 3">
    <name type="scientific">Colletotrichum sojae</name>
    <dbReference type="NCBI Taxonomy" id="2175907"/>
    <lineage>
        <taxon>Eukaryota</taxon>
        <taxon>Fungi</taxon>
        <taxon>Dikarya</taxon>
        <taxon>Ascomycota</taxon>
        <taxon>Pezizomycotina</taxon>
        <taxon>Sordariomycetes</taxon>
        <taxon>Hypocreomycetidae</taxon>
        <taxon>Glomerellales</taxon>
        <taxon>Glomerellaceae</taxon>
        <taxon>Colletotrichum</taxon>
        <taxon>Colletotrichum orchidearum species complex</taxon>
    </lineage>
</organism>
<evidence type="ECO:0000256" key="1">
    <source>
        <dbReference type="PROSITE-ProRule" id="PRU00023"/>
    </source>
</evidence>